<reference evidence="1" key="1">
    <citation type="submission" date="2014-09" db="EMBL/GenBank/DDBJ databases">
        <authorList>
            <person name="Magalhaes I.L.F."/>
            <person name="Oliveira U."/>
            <person name="Santos F.R."/>
            <person name="Vidigal T.H.D.A."/>
            <person name="Brescovit A.D."/>
            <person name="Santos A.J."/>
        </authorList>
    </citation>
    <scope>NUCLEOTIDE SEQUENCE</scope>
    <source>
        <tissue evidence="1">Shoot tissue taken approximately 20 cm above the soil surface</tissue>
    </source>
</reference>
<name>A0A0A9A696_ARUDO</name>
<sequence>MILPRAHGIRG</sequence>
<accession>A0A0A9A696</accession>
<protein>
    <submittedName>
        <fullName evidence="1">Uncharacterized protein</fullName>
    </submittedName>
</protein>
<dbReference type="EMBL" id="GBRH01252427">
    <property type="protein sequence ID" value="JAD45468.1"/>
    <property type="molecule type" value="Transcribed_RNA"/>
</dbReference>
<evidence type="ECO:0000313" key="1">
    <source>
        <dbReference type="EMBL" id="JAD45468.1"/>
    </source>
</evidence>
<reference evidence="1" key="2">
    <citation type="journal article" date="2015" name="Data Brief">
        <title>Shoot transcriptome of the giant reed, Arundo donax.</title>
        <authorList>
            <person name="Barrero R.A."/>
            <person name="Guerrero F.D."/>
            <person name="Moolhuijzen P."/>
            <person name="Goolsby J.A."/>
            <person name="Tidwell J."/>
            <person name="Bellgard S.E."/>
            <person name="Bellgard M.I."/>
        </authorList>
    </citation>
    <scope>NUCLEOTIDE SEQUENCE</scope>
    <source>
        <tissue evidence="1">Shoot tissue taken approximately 20 cm above the soil surface</tissue>
    </source>
</reference>
<organism evidence="1">
    <name type="scientific">Arundo donax</name>
    <name type="common">Giant reed</name>
    <name type="synonym">Donax arundinaceus</name>
    <dbReference type="NCBI Taxonomy" id="35708"/>
    <lineage>
        <taxon>Eukaryota</taxon>
        <taxon>Viridiplantae</taxon>
        <taxon>Streptophyta</taxon>
        <taxon>Embryophyta</taxon>
        <taxon>Tracheophyta</taxon>
        <taxon>Spermatophyta</taxon>
        <taxon>Magnoliopsida</taxon>
        <taxon>Liliopsida</taxon>
        <taxon>Poales</taxon>
        <taxon>Poaceae</taxon>
        <taxon>PACMAD clade</taxon>
        <taxon>Arundinoideae</taxon>
        <taxon>Arundineae</taxon>
        <taxon>Arundo</taxon>
    </lineage>
</organism>
<proteinExistence type="predicted"/>